<feature type="region of interest" description="Disordered" evidence="5">
    <location>
        <begin position="33"/>
        <end position="52"/>
    </location>
</feature>
<evidence type="ECO:0000256" key="2">
    <source>
        <dbReference type="ARBA" id="ARBA00012404"/>
    </source>
</evidence>
<dbReference type="GO" id="GO:0004106">
    <property type="term" value="F:chorismate mutase activity"/>
    <property type="evidence" value="ECO:0007669"/>
    <property type="project" value="UniProtKB-EC"/>
</dbReference>
<dbReference type="Gene3D" id="1.10.590.10">
    <property type="entry name" value="Chorismate mutase, AroQ class superfamily, eukaryotic"/>
    <property type="match status" value="1"/>
</dbReference>
<gene>
    <name evidence="7" type="ORF">CYCCA115_LOCUS21375</name>
</gene>
<dbReference type="InterPro" id="IPR037039">
    <property type="entry name" value="CM_AroQ_sf_eucaryotic"/>
</dbReference>
<evidence type="ECO:0000313" key="8">
    <source>
        <dbReference type="Proteomes" id="UP001295423"/>
    </source>
</evidence>
<dbReference type="GO" id="GO:0009073">
    <property type="term" value="P:aromatic amino acid family biosynthetic process"/>
    <property type="evidence" value="ECO:0007669"/>
    <property type="project" value="InterPro"/>
</dbReference>
<evidence type="ECO:0000256" key="1">
    <source>
        <dbReference type="ARBA" id="ARBA00004496"/>
    </source>
</evidence>
<dbReference type="InterPro" id="IPR008238">
    <property type="entry name" value="Chorismate_mutase_AroQ_euk"/>
</dbReference>
<feature type="signal peptide" evidence="6">
    <location>
        <begin position="1"/>
        <end position="24"/>
    </location>
</feature>
<dbReference type="SUPFAM" id="SSF48600">
    <property type="entry name" value="Chorismate mutase II"/>
    <property type="match status" value="1"/>
</dbReference>
<keyword evidence="8" id="KW-1185">Reference proteome</keyword>
<dbReference type="PANTHER" id="PTHR21145">
    <property type="entry name" value="CHORISMATE MUTASE"/>
    <property type="match status" value="1"/>
</dbReference>
<accession>A0AAD2JN56</accession>
<dbReference type="PANTHER" id="PTHR21145:SF12">
    <property type="entry name" value="CHORISMATE MUTASE"/>
    <property type="match status" value="1"/>
</dbReference>
<dbReference type="PROSITE" id="PS51169">
    <property type="entry name" value="CHORISMATE_MUT_3"/>
    <property type="match status" value="1"/>
</dbReference>
<dbReference type="AlphaFoldDB" id="A0AAD2JN56"/>
<dbReference type="GO" id="GO:0005737">
    <property type="term" value="C:cytoplasm"/>
    <property type="evidence" value="ECO:0007669"/>
    <property type="project" value="UniProtKB-SubCell"/>
</dbReference>
<name>A0AAD2JN56_9STRA</name>
<feature type="compositionally biased region" description="Low complexity" evidence="5">
    <location>
        <begin position="65"/>
        <end position="79"/>
    </location>
</feature>
<keyword evidence="4" id="KW-0413">Isomerase</keyword>
<keyword evidence="3" id="KW-0963">Cytoplasm</keyword>
<evidence type="ECO:0000256" key="5">
    <source>
        <dbReference type="SAM" id="MobiDB-lite"/>
    </source>
</evidence>
<keyword evidence="6" id="KW-0732">Signal</keyword>
<sequence length="400" mass="43704">MRPLSNCKPIPSVCLTLLLIAASSFNTCPCEALASSPSSSQPPRSTYSPFSWRGNSAISTSSLQATNVNTDATTSSTATSDEDQVKTTDVLSLDSIRDSLIRLEETIIFALIERAQYRQNQVVYMKKHDLVTPPGSVVPEGLEDEPLSLLEYLLIGTETLHYAVRRYTSPEENAFFPDRLPNEKIMEELEYPTLLSDVGAAIDVNFNEILMKKYLEIVVPSIARAGDDEQHGSTVLCDVAVLQALSKRVHYGKFVAESKYMCDPEGYQRLVDAGDADGVMELLTNSVVEAKVLRRARLKAATYGREPLLADMQVMETSKDHINSILAAAAAAAVVGAMEALGADPDGNNSGKICPSTVESVYRDIIIPLTKDIEVAYLFLRCGKDPPPQFAPDRMSTDEV</sequence>
<feature type="region of interest" description="Disordered" evidence="5">
    <location>
        <begin position="63"/>
        <end position="84"/>
    </location>
</feature>
<organism evidence="7 8">
    <name type="scientific">Cylindrotheca closterium</name>
    <dbReference type="NCBI Taxonomy" id="2856"/>
    <lineage>
        <taxon>Eukaryota</taxon>
        <taxon>Sar</taxon>
        <taxon>Stramenopiles</taxon>
        <taxon>Ochrophyta</taxon>
        <taxon>Bacillariophyta</taxon>
        <taxon>Bacillariophyceae</taxon>
        <taxon>Bacillariophycidae</taxon>
        <taxon>Bacillariales</taxon>
        <taxon>Bacillariaceae</taxon>
        <taxon>Cylindrotheca</taxon>
    </lineage>
</organism>
<evidence type="ECO:0000256" key="3">
    <source>
        <dbReference type="ARBA" id="ARBA00022490"/>
    </source>
</evidence>
<evidence type="ECO:0000256" key="6">
    <source>
        <dbReference type="SAM" id="SignalP"/>
    </source>
</evidence>
<dbReference type="InterPro" id="IPR036263">
    <property type="entry name" value="Chorismate_II_sf"/>
</dbReference>
<protein>
    <recommendedName>
        <fullName evidence="2">chorismate mutase</fullName>
        <ecNumber evidence="2">5.4.99.5</ecNumber>
    </recommendedName>
</protein>
<proteinExistence type="predicted"/>
<reference evidence="7" key="1">
    <citation type="submission" date="2023-08" db="EMBL/GenBank/DDBJ databases">
        <authorList>
            <person name="Audoor S."/>
            <person name="Bilcke G."/>
        </authorList>
    </citation>
    <scope>NUCLEOTIDE SEQUENCE</scope>
</reference>
<evidence type="ECO:0000313" key="7">
    <source>
        <dbReference type="EMBL" id="CAJ1965783.1"/>
    </source>
</evidence>
<dbReference type="EC" id="5.4.99.5" evidence="2"/>
<dbReference type="EMBL" id="CAKOGP040002225">
    <property type="protein sequence ID" value="CAJ1965783.1"/>
    <property type="molecule type" value="Genomic_DNA"/>
</dbReference>
<evidence type="ECO:0000256" key="4">
    <source>
        <dbReference type="ARBA" id="ARBA00023235"/>
    </source>
</evidence>
<dbReference type="NCBIfam" id="TIGR01802">
    <property type="entry name" value="CM_pl-yst"/>
    <property type="match status" value="1"/>
</dbReference>
<comment type="subcellular location">
    <subcellularLocation>
        <location evidence="1">Cytoplasm</location>
    </subcellularLocation>
</comment>
<dbReference type="Proteomes" id="UP001295423">
    <property type="component" value="Unassembled WGS sequence"/>
</dbReference>
<feature type="chain" id="PRO_5041932697" description="chorismate mutase" evidence="6">
    <location>
        <begin position="25"/>
        <end position="400"/>
    </location>
</feature>
<comment type="caution">
    <text evidence="7">The sequence shown here is derived from an EMBL/GenBank/DDBJ whole genome shotgun (WGS) entry which is preliminary data.</text>
</comment>
<dbReference type="GO" id="GO:0046417">
    <property type="term" value="P:chorismate metabolic process"/>
    <property type="evidence" value="ECO:0007669"/>
    <property type="project" value="InterPro"/>
</dbReference>
<feature type="compositionally biased region" description="Low complexity" evidence="5">
    <location>
        <begin position="35"/>
        <end position="49"/>
    </location>
</feature>